<sequence length="441" mass="47451">MDFSAADGDPTHPEPAGDDANTMKVEPLQQRTHEGWDSVAGGDSEGTLSAPTKAQRPASAVHPGHPGYPGAGYSFQADIPPPPQRYSYPNSSPGPASLKYHAPGYATSRSPLGMPRSTSLGALSGSTGHHFHPASELERWRLESVGYQGLPWSGPSTWAQEQSGFATFQTTMLDGVTVDGGDWEQAPVYPYPSPPYPPTPAQTLYNGYPQMAGDRTSRPPSMGDLPHAMPISPTNSSLSGRNSHGRLVELLNEAEGSIPGPGDYAGPLPAAEPVFPPMVPSMDARPPPHSMYYTDDRPSGTPFTYEAQNPSQRYYLNDVIAEPDLAAEQQSRQRHPGIPDAVTPKATSTARHPPPPITATASTSRNATYGPPQARTAAGATPQKELRFGCDECGRRFPTKGHLNRHMLIHTGEKPYECTICGSRFSRKDNARQHAQIHLRP</sequence>
<evidence type="ECO:0000256" key="7">
    <source>
        <dbReference type="ARBA" id="ARBA00023015"/>
    </source>
</evidence>
<evidence type="ECO:0000256" key="11">
    <source>
        <dbReference type="PROSITE-ProRule" id="PRU00042"/>
    </source>
</evidence>
<dbReference type="SUPFAM" id="SSF57667">
    <property type="entry name" value="beta-beta-alpha zinc fingers"/>
    <property type="match status" value="1"/>
</dbReference>
<dbReference type="PANTHER" id="PTHR14196:SF12">
    <property type="entry name" value="ZINC FINGER PROTEIN 208-LIKE"/>
    <property type="match status" value="1"/>
</dbReference>
<evidence type="ECO:0000256" key="2">
    <source>
        <dbReference type="ARBA" id="ARBA00004123"/>
    </source>
</evidence>
<dbReference type="GO" id="GO:0008270">
    <property type="term" value="F:zinc ion binding"/>
    <property type="evidence" value="ECO:0007669"/>
    <property type="project" value="UniProtKB-KW"/>
</dbReference>
<dbReference type="InterPro" id="IPR036236">
    <property type="entry name" value="Znf_C2H2_sf"/>
</dbReference>
<keyword evidence="6" id="KW-0862">Zinc</keyword>
<feature type="region of interest" description="Disordered" evidence="12">
    <location>
        <begin position="1"/>
        <end position="95"/>
    </location>
</feature>
<feature type="region of interest" description="Disordered" evidence="12">
    <location>
        <begin position="327"/>
        <end position="382"/>
    </location>
</feature>
<dbReference type="EMBL" id="KQ965768">
    <property type="protein sequence ID" value="KXS14593.1"/>
    <property type="molecule type" value="Genomic_DNA"/>
</dbReference>
<feature type="domain" description="C2H2-type" evidence="13">
    <location>
        <begin position="416"/>
        <end position="441"/>
    </location>
</feature>
<evidence type="ECO:0000256" key="6">
    <source>
        <dbReference type="ARBA" id="ARBA00022833"/>
    </source>
</evidence>
<proteinExistence type="predicted"/>
<keyword evidence="9" id="KW-0804">Transcription</keyword>
<dbReference type="InterPro" id="IPR013087">
    <property type="entry name" value="Znf_C2H2_type"/>
</dbReference>
<dbReference type="InterPro" id="IPR050717">
    <property type="entry name" value="C2H2-ZF_Transcription_Reg"/>
</dbReference>
<dbReference type="STRING" id="1344416.A0A139ADV2"/>
<dbReference type="GO" id="GO:0000981">
    <property type="term" value="F:DNA-binding transcription factor activity, RNA polymerase II-specific"/>
    <property type="evidence" value="ECO:0007669"/>
    <property type="project" value="TreeGrafter"/>
</dbReference>
<dbReference type="GO" id="GO:0005634">
    <property type="term" value="C:nucleus"/>
    <property type="evidence" value="ECO:0007669"/>
    <property type="project" value="UniProtKB-SubCell"/>
</dbReference>
<keyword evidence="8" id="KW-0238">DNA-binding</keyword>
<evidence type="ECO:0000259" key="13">
    <source>
        <dbReference type="PROSITE" id="PS50157"/>
    </source>
</evidence>
<dbReference type="PROSITE" id="PS00028">
    <property type="entry name" value="ZINC_FINGER_C2H2_1"/>
    <property type="match status" value="2"/>
</dbReference>
<reference evidence="14 15" key="1">
    <citation type="journal article" date="2015" name="Genome Biol. Evol.">
        <title>Phylogenomic analyses indicate that early fungi evolved digesting cell walls of algal ancestors of land plants.</title>
        <authorList>
            <person name="Chang Y."/>
            <person name="Wang S."/>
            <person name="Sekimoto S."/>
            <person name="Aerts A.L."/>
            <person name="Choi C."/>
            <person name="Clum A."/>
            <person name="LaButti K.M."/>
            <person name="Lindquist E.A."/>
            <person name="Yee Ngan C."/>
            <person name="Ohm R.A."/>
            <person name="Salamov A.A."/>
            <person name="Grigoriev I.V."/>
            <person name="Spatafora J.W."/>
            <person name="Berbee M.L."/>
        </authorList>
    </citation>
    <scope>NUCLEOTIDE SEQUENCE [LARGE SCALE GENOMIC DNA]</scope>
    <source>
        <strain evidence="14 15">JEL478</strain>
    </source>
</reference>
<dbReference type="Pfam" id="PF00096">
    <property type="entry name" value="zf-C2H2"/>
    <property type="match status" value="2"/>
</dbReference>
<evidence type="ECO:0000256" key="4">
    <source>
        <dbReference type="ARBA" id="ARBA00022737"/>
    </source>
</evidence>
<organism evidence="14 15">
    <name type="scientific">Gonapodya prolifera (strain JEL478)</name>
    <name type="common">Monoblepharis prolifera</name>
    <dbReference type="NCBI Taxonomy" id="1344416"/>
    <lineage>
        <taxon>Eukaryota</taxon>
        <taxon>Fungi</taxon>
        <taxon>Fungi incertae sedis</taxon>
        <taxon>Chytridiomycota</taxon>
        <taxon>Chytridiomycota incertae sedis</taxon>
        <taxon>Monoblepharidomycetes</taxon>
        <taxon>Monoblepharidales</taxon>
        <taxon>Gonapodyaceae</taxon>
        <taxon>Gonapodya</taxon>
    </lineage>
</organism>
<keyword evidence="7" id="KW-0805">Transcription regulation</keyword>
<name>A0A139ADV2_GONPJ</name>
<keyword evidence="3" id="KW-0479">Metal-binding</keyword>
<dbReference type="Proteomes" id="UP000070544">
    <property type="component" value="Unassembled WGS sequence"/>
</dbReference>
<evidence type="ECO:0000256" key="12">
    <source>
        <dbReference type="SAM" id="MobiDB-lite"/>
    </source>
</evidence>
<accession>A0A139ADV2</accession>
<evidence type="ECO:0000256" key="1">
    <source>
        <dbReference type="ARBA" id="ARBA00003767"/>
    </source>
</evidence>
<evidence type="ECO:0000313" key="14">
    <source>
        <dbReference type="EMBL" id="KXS14593.1"/>
    </source>
</evidence>
<comment type="subcellular location">
    <subcellularLocation>
        <location evidence="2">Nucleus</location>
    </subcellularLocation>
</comment>
<gene>
    <name evidence="14" type="ORF">M427DRAFT_155895</name>
</gene>
<keyword evidence="4" id="KW-0677">Repeat</keyword>
<protein>
    <recommendedName>
        <fullName evidence="13">C2H2-type domain-containing protein</fullName>
    </recommendedName>
</protein>
<dbReference type="AlphaFoldDB" id="A0A139ADV2"/>
<dbReference type="FunFam" id="3.30.160.60:FF:001498">
    <property type="entry name" value="Zinc finger protein 404"/>
    <property type="match status" value="1"/>
</dbReference>
<keyword evidence="5 11" id="KW-0863">Zinc-finger</keyword>
<feature type="domain" description="C2H2-type" evidence="13">
    <location>
        <begin position="388"/>
        <end position="415"/>
    </location>
</feature>
<evidence type="ECO:0000256" key="9">
    <source>
        <dbReference type="ARBA" id="ARBA00023163"/>
    </source>
</evidence>
<keyword evidence="15" id="KW-1185">Reference proteome</keyword>
<evidence type="ECO:0000256" key="3">
    <source>
        <dbReference type="ARBA" id="ARBA00022723"/>
    </source>
</evidence>
<dbReference type="PROSITE" id="PS50157">
    <property type="entry name" value="ZINC_FINGER_C2H2_2"/>
    <property type="match status" value="2"/>
</dbReference>
<comment type="function">
    <text evidence="1">May be involved in transcriptional regulation.</text>
</comment>
<keyword evidence="10" id="KW-0539">Nucleus</keyword>
<evidence type="ECO:0000256" key="5">
    <source>
        <dbReference type="ARBA" id="ARBA00022771"/>
    </source>
</evidence>
<dbReference type="GO" id="GO:0000977">
    <property type="term" value="F:RNA polymerase II transcription regulatory region sequence-specific DNA binding"/>
    <property type="evidence" value="ECO:0007669"/>
    <property type="project" value="TreeGrafter"/>
</dbReference>
<evidence type="ECO:0000256" key="10">
    <source>
        <dbReference type="ARBA" id="ARBA00023242"/>
    </source>
</evidence>
<evidence type="ECO:0000256" key="8">
    <source>
        <dbReference type="ARBA" id="ARBA00023125"/>
    </source>
</evidence>
<dbReference type="OrthoDB" id="654211at2759"/>
<dbReference type="FunFam" id="3.30.160.60:FF:000097">
    <property type="entry name" value="Zinc finger protein"/>
    <property type="match status" value="1"/>
</dbReference>
<evidence type="ECO:0000313" key="15">
    <source>
        <dbReference type="Proteomes" id="UP000070544"/>
    </source>
</evidence>
<dbReference type="SMART" id="SM00355">
    <property type="entry name" value="ZnF_C2H2"/>
    <property type="match status" value="2"/>
</dbReference>
<dbReference type="Gene3D" id="3.30.160.60">
    <property type="entry name" value="Classic Zinc Finger"/>
    <property type="match status" value="2"/>
</dbReference>
<dbReference type="PANTHER" id="PTHR14196">
    <property type="entry name" value="ODD-SKIPPED - RELATED"/>
    <property type="match status" value="1"/>
</dbReference>